<comment type="subcellular location">
    <subcellularLocation>
        <location evidence="1">Cell membrane</location>
        <topology evidence="1">Multi-pass membrane protein</topology>
    </subcellularLocation>
</comment>
<feature type="transmembrane region" description="Helical" evidence="12">
    <location>
        <begin position="776"/>
        <end position="797"/>
    </location>
</feature>
<dbReference type="PANTHER" id="PTHR24062">
    <property type="entry name" value="VOMERONASAL TYPE-1 RECEPTOR"/>
    <property type="match status" value="1"/>
</dbReference>
<keyword evidence="7" id="KW-0297">G-protein coupled receptor</keyword>
<sequence length="1890" mass="214097">MTLLIQMNSYNMYFHKICTIKNNVQKDQERREAKRKEGGHADVISLEEKYLIFDIDVQLGDMGEEEKQILESLLCEYWPPTFVYPSLAAHSNLGGRERYHEESSVAKNCALIIMVYLNTASQSACQRSSPCGWETKRFHSWHFQEASCFSASLDQFWRSELIFYHRNLKGEPQDGICLPYLFHCSEHNAVLEETQTITPFSFTTFTSNLTECGNDIYRQSVSGGIVSLSPYCSLPISSSVHEYSCVKFEKELARGPQDAVKFDGLKQKCLLNLQVIKKGSLGKTHCQNPKDEKEFPFNTSTSTKRRSTLEIRGEEYAIRDKIQENCRMMALEVRNTGSAISLHSPGIYIIGARTTLFRTWHQMFRKITELHPPVKNHKHAFNPILGNFALIRICYIHTLHDFFIIILAYGQLLMQCDGLEEGKGQVAKLRQTEDYHKYIKHEYKAVCRNKTTSLLVQYRQSTPKYDLSNEIHFPTRNLERSCISNQVCGYEGSRYYLKGEWDHRVTKDDEKMKRVDFAKLIPYYTGENTGSPNYADTSKTKCYLLTEVNGLDFLLTLISDDLIRFGHGKKIQHLKADVLVHCGSLRSSPITSVIETENIGINISVKIKHMKKKTETISKNLVRLLCHDVIAYKIKKKSLHIPVELWLFLKTWEKIHFLVSITATLNLTSEHFMYVTQSSSLLPMSYSRQSTVSTLLALREAFLISLMALSSGYKLTLLCRHKKLSQNLHSTSLSPKASPELRATQTILLLVSIFMVFYILDIVIFHSRMKFKDGSIFYCIQILMSHSYATVSPFVLISTENCYDKTQTKELICMTVIHIPSNDVNVKKMQNENNRKENLPYSRINQQLFHFTKTFTVQLKLHTTTFSSPPNYTECSAYKDPVHNIYIRVPVKKLNSLKTPQLHFLQADITPLLISLAVTPMIDKTELIATMISQQLQLFILACSVLDLTAVNRGSQRGIRLGEVAMDKVIESMTSGLQVCPGEVTMGTTKKVVQQLQLVNRFTILGYELIPTLPGPRIHHLPNAKMPVGVLSRKQEAASSDLGNQPGGSSGGSATLGKCQLSSFGTPEEMKPAMQTNEFKKLSNAKCDGKAINLEICENNLANKAATWRKIRRTLCTWQLKINQEEMLIPSTFTRLNFLRNTLCCKYSEGKSEPDLEGQVYYELIDYVEKESLIQINKYSPDTCECVFQKCIKLLNIGNITAGLLNGVAFSKSLPCSTAEHLLIYTKAPSSPLQIPGNCHCSTDIGAIPTDFPALSDHSKKLLTENRTNRKCNFRAMDDIPERIHLMANEMSARLRPYHFHEIYFIIKMYKKVLLYNLPTARQLHPVNCVVIQLTICFLGAIMFCVHNFLNSSHEDDAETSGSIEASTGLAFFTTLGTASTGNGTETGIKRKKAFEYDFISHYIRVVIMISVTTRQEERYLQIAARKLYLLTCEGSYIQKVDQDTYITDILEAAGSLNSRREHLAPFNHKSATSLHFFKGSKHESRQLQIDRHLTSFLPEILLEGKGREAINSVSKQTMPLARRYCSVTTAVNRRSLIKTLAFSPLTEQKELTDKSDAQLESHTNNISPYEMQKMNLHIEHESGRMEYDRQKEKLAREVGGEEENVMKRNQVHPVFSREDKITKKDENHWNNFALFTIKLSLDATDWSPGCEEALTIPPAASFCGPMMPLSSNDRKFFSKAEKSILPTEAEAHENQTRPPPQGEDRIVLAHPIDAVLGQGSLVSPPAKAHSKINGNLEGSDITTFAMSVPANHTAKLSHKVMNVENSLLGKGPKILSSQPKKSREAIASFNSKDPNSGRTLVTLTEQVQLRASDPLLLVSSQMTRMQLPHGPHFRKQRGTSMKTLLARQIMGSAIITLKHMKNSLSPDTCKSTELHNKKSVHFLDYEQDN</sequence>
<evidence type="ECO:0000313" key="13">
    <source>
        <dbReference type="EMBL" id="KAK7814609.1"/>
    </source>
</evidence>
<feature type="region of interest" description="Disordered" evidence="11">
    <location>
        <begin position="1035"/>
        <end position="1055"/>
    </location>
</feature>
<evidence type="ECO:0000256" key="10">
    <source>
        <dbReference type="ARBA" id="ARBA00023224"/>
    </source>
</evidence>
<evidence type="ECO:0000256" key="12">
    <source>
        <dbReference type="SAM" id="Phobius"/>
    </source>
</evidence>
<dbReference type="GO" id="GO:0019236">
    <property type="term" value="P:response to pheromone"/>
    <property type="evidence" value="ECO:0007669"/>
    <property type="project" value="UniProtKB-KW"/>
</dbReference>
<evidence type="ECO:0000256" key="5">
    <source>
        <dbReference type="ARBA" id="ARBA00022692"/>
    </source>
</evidence>
<keyword evidence="10" id="KW-0807">Transducer</keyword>
<evidence type="ECO:0000256" key="1">
    <source>
        <dbReference type="ARBA" id="ARBA00004651"/>
    </source>
</evidence>
<evidence type="ECO:0008006" key="15">
    <source>
        <dbReference type="Google" id="ProtNLM"/>
    </source>
</evidence>
<evidence type="ECO:0000256" key="2">
    <source>
        <dbReference type="ARBA" id="ARBA00010663"/>
    </source>
</evidence>
<dbReference type="EMBL" id="JBBHLL010000121">
    <property type="protein sequence ID" value="KAK7814609.1"/>
    <property type="molecule type" value="Genomic_DNA"/>
</dbReference>
<keyword evidence="4" id="KW-0589">Pheromone response</keyword>
<evidence type="ECO:0000256" key="8">
    <source>
        <dbReference type="ARBA" id="ARBA00023136"/>
    </source>
</evidence>
<dbReference type="GO" id="GO:0016503">
    <property type="term" value="F:pheromone receptor activity"/>
    <property type="evidence" value="ECO:0007669"/>
    <property type="project" value="InterPro"/>
</dbReference>
<protein>
    <recommendedName>
        <fullName evidence="15">Fragile site-associated protein C-terminal domain-containing protein</fullName>
    </recommendedName>
</protein>
<name>A0AAW0IJA1_MYOGA</name>
<accession>A0AAW0IJA1</accession>
<gene>
    <name evidence="13" type="ORF">U0070_023893</name>
</gene>
<keyword evidence="14" id="KW-1185">Reference proteome</keyword>
<feature type="transmembrane region" description="Helical" evidence="12">
    <location>
        <begin position="746"/>
        <end position="764"/>
    </location>
</feature>
<evidence type="ECO:0000256" key="11">
    <source>
        <dbReference type="SAM" id="MobiDB-lite"/>
    </source>
</evidence>
<evidence type="ECO:0000256" key="7">
    <source>
        <dbReference type="ARBA" id="ARBA00023040"/>
    </source>
</evidence>
<evidence type="ECO:0000256" key="3">
    <source>
        <dbReference type="ARBA" id="ARBA00022475"/>
    </source>
</evidence>
<comment type="similarity">
    <text evidence="2">Belongs to the G-protein coupled receptor 1 family.</text>
</comment>
<proteinExistence type="inferred from homology"/>
<dbReference type="PRINTS" id="PR01534">
    <property type="entry name" value="VOMERONASL1R"/>
</dbReference>
<evidence type="ECO:0000256" key="4">
    <source>
        <dbReference type="ARBA" id="ARBA00022507"/>
    </source>
</evidence>
<evidence type="ECO:0000256" key="6">
    <source>
        <dbReference type="ARBA" id="ARBA00022989"/>
    </source>
</evidence>
<dbReference type="GO" id="GO:0005886">
    <property type="term" value="C:plasma membrane"/>
    <property type="evidence" value="ECO:0007669"/>
    <property type="project" value="UniProtKB-SubCell"/>
</dbReference>
<reference evidence="13 14" key="1">
    <citation type="journal article" date="2023" name="bioRxiv">
        <title>Conserved and derived expression patterns and positive selection on dental genes reveal complex evolutionary context of ever-growing rodent molars.</title>
        <authorList>
            <person name="Calamari Z.T."/>
            <person name="Song A."/>
            <person name="Cohen E."/>
            <person name="Akter M."/>
            <person name="Roy R.D."/>
            <person name="Hallikas O."/>
            <person name="Christensen M.M."/>
            <person name="Li P."/>
            <person name="Marangoni P."/>
            <person name="Jernvall J."/>
            <person name="Klein O.D."/>
        </authorList>
    </citation>
    <scope>NUCLEOTIDE SEQUENCE [LARGE SCALE GENOMIC DNA]</scope>
    <source>
        <strain evidence="13">V071</strain>
    </source>
</reference>
<keyword evidence="6 12" id="KW-1133">Transmembrane helix</keyword>
<dbReference type="InterPro" id="IPR004072">
    <property type="entry name" value="Vmron_rcpt_1"/>
</dbReference>
<keyword evidence="5 12" id="KW-0812">Transmembrane</keyword>
<comment type="caution">
    <text evidence="13">The sequence shown here is derived from an EMBL/GenBank/DDBJ whole genome shotgun (WGS) entry which is preliminary data.</text>
</comment>
<keyword evidence="9" id="KW-0675">Receptor</keyword>
<evidence type="ECO:0000313" key="14">
    <source>
        <dbReference type="Proteomes" id="UP001488838"/>
    </source>
</evidence>
<organism evidence="13 14">
    <name type="scientific">Myodes glareolus</name>
    <name type="common">Bank vole</name>
    <name type="synonym">Clethrionomys glareolus</name>
    <dbReference type="NCBI Taxonomy" id="447135"/>
    <lineage>
        <taxon>Eukaryota</taxon>
        <taxon>Metazoa</taxon>
        <taxon>Chordata</taxon>
        <taxon>Craniata</taxon>
        <taxon>Vertebrata</taxon>
        <taxon>Euteleostomi</taxon>
        <taxon>Mammalia</taxon>
        <taxon>Eutheria</taxon>
        <taxon>Euarchontoglires</taxon>
        <taxon>Glires</taxon>
        <taxon>Rodentia</taxon>
        <taxon>Myomorpha</taxon>
        <taxon>Muroidea</taxon>
        <taxon>Cricetidae</taxon>
        <taxon>Arvicolinae</taxon>
        <taxon>Myodes</taxon>
    </lineage>
</organism>
<keyword evidence="3" id="KW-1003">Cell membrane</keyword>
<dbReference type="Pfam" id="PF03402">
    <property type="entry name" value="V1R"/>
    <property type="match status" value="1"/>
</dbReference>
<evidence type="ECO:0000256" key="9">
    <source>
        <dbReference type="ARBA" id="ARBA00023170"/>
    </source>
</evidence>
<keyword evidence="8 12" id="KW-0472">Membrane</keyword>
<dbReference type="Proteomes" id="UP001488838">
    <property type="component" value="Unassembled WGS sequence"/>
</dbReference>